<dbReference type="InterPro" id="IPR025500">
    <property type="entry name" value="DUF4390"/>
</dbReference>
<dbReference type="EMBL" id="MFSP01000193">
    <property type="protein sequence ID" value="OGI61544.1"/>
    <property type="molecule type" value="Genomic_DNA"/>
</dbReference>
<reference evidence="2 3" key="1">
    <citation type="journal article" date="2016" name="Nat. Commun.">
        <title>Thousands of microbial genomes shed light on interconnected biogeochemical processes in an aquifer system.</title>
        <authorList>
            <person name="Anantharaman K."/>
            <person name="Brown C.T."/>
            <person name="Hug L.A."/>
            <person name="Sharon I."/>
            <person name="Castelle C.J."/>
            <person name="Probst A.J."/>
            <person name="Thomas B.C."/>
            <person name="Singh A."/>
            <person name="Wilkins M.J."/>
            <person name="Karaoz U."/>
            <person name="Brodie E.L."/>
            <person name="Williams K.H."/>
            <person name="Hubbard S.S."/>
            <person name="Banfield J.F."/>
        </authorList>
    </citation>
    <scope>NUCLEOTIDE SEQUENCE [LARGE SCALE GENOMIC DNA]</scope>
</reference>
<comment type="caution">
    <text evidence="2">The sequence shown here is derived from an EMBL/GenBank/DDBJ whole genome shotgun (WGS) entry which is preliminary data.</text>
</comment>
<evidence type="ECO:0008006" key="4">
    <source>
        <dbReference type="Google" id="ProtNLM"/>
    </source>
</evidence>
<accession>A0A1F6UW89</accession>
<evidence type="ECO:0000256" key="1">
    <source>
        <dbReference type="SAM" id="SignalP"/>
    </source>
</evidence>
<dbReference type="Pfam" id="PF14334">
    <property type="entry name" value="DUF4390"/>
    <property type="match status" value="1"/>
</dbReference>
<name>A0A1F6UW89_9PROT</name>
<gene>
    <name evidence="2" type="ORF">A2W18_04380</name>
</gene>
<organism evidence="2 3">
    <name type="scientific">Candidatus Muproteobacteria bacterium RBG_16_60_9</name>
    <dbReference type="NCBI Taxonomy" id="1817755"/>
    <lineage>
        <taxon>Bacteria</taxon>
        <taxon>Pseudomonadati</taxon>
        <taxon>Pseudomonadota</taxon>
        <taxon>Candidatus Muproteobacteria</taxon>
    </lineage>
</organism>
<dbReference type="AlphaFoldDB" id="A0A1F6UW89"/>
<evidence type="ECO:0000313" key="3">
    <source>
        <dbReference type="Proteomes" id="UP000179076"/>
    </source>
</evidence>
<feature type="signal peptide" evidence="1">
    <location>
        <begin position="1"/>
        <end position="28"/>
    </location>
</feature>
<dbReference type="Proteomes" id="UP000179076">
    <property type="component" value="Unassembled WGS sequence"/>
</dbReference>
<feature type="chain" id="PRO_5009527072" description="DUF4390 domain-containing protein" evidence="1">
    <location>
        <begin position="29"/>
        <end position="192"/>
    </location>
</feature>
<keyword evidence="1" id="KW-0732">Signal</keyword>
<proteinExistence type="predicted"/>
<protein>
    <recommendedName>
        <fullName evidence="4">DUF4390 domain-containing protein</fullName>
    </recommendedName>
</protein>
<evidence type="ECO:0000313" key="2">
    <source>
        <dbReference type="EMBL" id="OGI61544.1"/>
    </source>
</evidence>
<sequence length="192" mass="21299">MAVVRPGRLALCTLVTGMLPLLCAPALAAGFAVGAIQPRATERILQVNGNFDLSLTPKVEEAIGKGIPIQLVFDLRLYRQRPLIWDERIKTWDLRRELSYHALSGQYLVGGVSAVPADRESFTSLNEALTELGTLDTVALSIDQALAADAAYRLDVRVRLDIEALPSLLRPVAYTSRDWNLNSEWTTWKVQR</sequence>